<comment type="caution">
    <text evidence="1">The sequence shown here is derived from an EMBL/GenBank/DDBJ whole genome shotgun (WGS) entry which is preliminary data.</text>
</comment>
<sequence>MKTLGEIIEAAKSGERPDYDELRLAVCALDGLMTFDRQAIWKLAEGEEKGKKPFLTWSSVWQRDEQFQRIKRAMATDPKTYLGPNYDPDSPAVQERRRMSIAIMEGVARRSLQKSNER</sequence>
<dbReference type="Proteomes" id="UP001621534">
    <property type="component" value="Unassembled WGS sequence"/>
</dbReference>
<organism evidence="1 2">
    <name type="scientific">Pseudomonas urmiensis</name>
    <dbReference type="NCBI Taxonomy" id="2745493"/>
    <lineage>
        <taxon>Bacteria</taxon>
        <taxon>Pseudomonadati</taxon>
        <taxon>Pseudomonadota</taxon>
        <taxon>Gammaproteobacteria</taxon>
        <taxon>Pseudomonadales</taxon>
        <taxon>Pseudomonadaceae</taxon>
        <taxon>Pseudomonas</taxon>
    </lineage>
</organism>
<reference evidence="1 2" key="1">
    <citation type="journal article" date="2012" name="Plant Soil">
        <title>Screening of plant growth-promoting traits in arsenic-resistant bacteria isolated from the rhizosphere of soybean plants from Argentinean agricultural soil.</title>
        <authorList>
            <person name="Wevar Oller A.L."/>
            <person name="Talano M.A."/>
            <person name="Agostini E."/>
        </authorList>
    </citation>
    <scope>NUCLEOTIDE SEQUENCE [LARGE SCALE GENOMIC DNA]</scope>
    <source>
        <strain evidence="1 2">AW4</strain>
    </source>
</reference>
<evidence type="ECO:0000313" key="1">
    <source>
        <dbReference type="EMBL" id="MFK5733830.1"/>
    </source>
</evidence>
<evidence type="ECO:0000313" key="2">
    <source>
        <dbReference type="Proteomes" id="UP001621534"/>
    </source>
</evidence>
<proteinExistence type="predicted"/>
<keyword evidence="2" id="KW-1185">Reference proteome</keyword>
<name>A0ABW8NVD6_9PSED</name>
<dbReference type="EMBL" id="JAHWXS010000009">
    <property type="protein sequence ID" value="MFK5733830.1"/>
    <property type="molecule type" value="Genomic_DNA"/>
</dbReference>
<protein>
    <submittedName>
        <fullName evidence="1">Uncharacterized protein</fullName>
    </submittedName>
</protein>
<gene>
    <name evidence="1" type="ORF">KW869_09845</name>
</gene>
<dbReference type="RefSeq" id="WP_405129339.1">
    <property type="nucleotide sequence ID" value="NZ_JAHWXS010000009.1"/>
</dbReference>
<accession>A0ABW8NVD6</accession>